<dbReference type="PROSITE" id="PS01159">
    <property type="entry name" value="WW_DOMAIN_1"/>
    <property type="match status" value="2"/>
</dbReference>
<feature type="domain" description="WW" evidence="7">
    <location>
        <begin position="54"/>
        <end position="82"/>
    </location>
</feature>
<feature type="compositionally biased region" description="Basic and acidic residues" evidence="6">
    <location>
        <begin position="659"/>
        <end position="717"/>
    </location>
</feature>
<evidence type="ECO:0000313" key="10">
    <source>
        <dbReference type="Proteomes" id="UP000027238"/>
    </source>
</evidence>
<name>A0A066XV65_COLSU</name>
<dbReference type="SUPFAM" id="SSF51045">
    <property type="entry name" value="WW domain"/>
    <property type="match status" value="2"/>
</dbReference>
<dbReference type="GO" id="GO:0003723">
    <property type="term" value="F:RNA binding"/>
    <property type="evidence" value="ECO:0007669"/>
    <property type="project" value="TreeGrafter"/>
</dbReference>
<proteinExistence type="predicted"/>
<feature type="domain" description="FF" evidence="8">
    <location>
        <begin position="383"/>
        <end position="444"/>
    </location>
</feature>
<feature type="compositionally biased region" description="Basic and acidic residues" evidence="6">
    <location>
        <begin position="594"/>
        <end position="614"/>
    </location>
</feature>
<evidence type="ECO:0000256" key="3">
    <source>
        <dbReference type="ARBA" id="ARBA00022737"/>
    </source>
</evidence>
<dbReference type="SMART" id="SM00456">
    <property type="entry name" value="WW"/>
    <property type="match status" value="2"/>
</dbReference>
<feature type="domain" description="FF" evidence="8">
    <location>
        <begin position="236"/>
        <end position="292"/>
    </location>
</feature>
<feature type="domain" description="FF" evidence="8">
    <location>
        <begin position="170"/>
        <end position="224"/>
    </location>
</feature>
<protein>
    <submittedName>
        <fullName evidence="9">Putative FF domain-containing protein</fullName>
    </submittedName>
</protein>
<dbReference type="FunFam" id="1.10.10.440:FF:000033">
    <property type="entry name" value="Formin binding protein (FNB3)"/>
    <property type="match status" value="1"/>
</dbReference>
<dbReference type="EMBL" id="JMSE01000444">
    <property type="protein sequence ID" value="KDN69855.1"/>
    <property type="molecule type" value="Genomic_DNA"/>
</dbReference>
<dbReference type="Gene3D" id="2.20.70.10">
    <property type="match status" value="2"/>
</dbReference>
<keyword evidence="2" id="KW-0507">mRNA processing</keyword>
<dbReference type="PANTHER" id="PTHR11864">
    <property type="entry name" value="PRE-MRNA-PROCESSING PROTEIN PRP40"/>
    <property type="match status" value="1"/>
</dbReference>
<feature type="compositionally biased region" description="Basic and acidic residues" evidence="6">
    <location>
        <begin position="625"/>
        <end position="645"/>
    </location>
</feature>
<dbReference type="Gene3D" id="1.10.10.440">
    <property type="entry name" value="FF domain"/>
    <property type="match status" value="5"/>
</dbReference>
<dbReference type="InterPro" id="IPR002713">
    <property type="entry name" value="FF_domain"/>
</dbReference>
<feature type="region of interest" description="Disordered" evidence="6">
    <location>
        <begin position="507"/>
        <end position="530"/>
    </location>
</feature>
<dbReference type="PANTHER" id="PTHR11864:SF0">
    <property type="entry name" value="PRP40 PRE-MRNA PROCESSING FACTOR 40 HOMOLOG A (YEAST)"/>
    <property type="match status" value="1"/>
</dbReference>
<dbReference type="InterPro" id="IPR036517">
    <property type="entry name" value="FF_domain_sf"/>
</dbReference>
<feature type="compositionally biased region" description="Pro residues" evidence="6">
    <location>
        <begin position="781"/>
        <end position="791"/>
    </location>
</feature>
<dbReference type="InterPro" id="IPR039726">
    <property type="entry name" value="Prp40-like"/>
</dbReference>
<evidence type="ECO:0000256" key="2">
    <source>
        <dbReference type="ARBA" id="ARBA00022664"/>
    </source>
</evidence>
<feature type="region of interest" description="Disordered" evidence="6">
    <location>
        <begin position="86"/>
        <end position="133"/>
    </location>
</feature>
<dbReference type="Pfam" id="PF25432">
    <property type="entry name" value="FF_PRPF40A"/>
    <property type="match status" value="1"/>
</dbReference>
<dbReference type="GO" id="GO:0045292">
    <property type="term" value="P:mRNA cis splicing, via spliceosome"/>
    <property type="evidence" value="ECO:0007669"/>
    <property type="project" value="InterPro"/>
</dbReference>
<dbReference type="OMA" id="RDEIFQD"/>
<keyword evidence="3" id="KW-0677">Repeat</keyword>
<feature type="compositionally biased region" description="Polar residues" evidence="6">
    <location>
        <begin position="1"/>
        <end position="13"/>
    </location>
</feature>
<dbReference type="InterPro" id="IPR001202">
    <property type="entry name" value="WW_dom"/>
</dbReference>
<evidence type="ECO:0000256" key="4">
    <source>
        <dbReference type="ARBA" id="ARBA00023187"/>
    </source>
</evidence>
<dbReference type="GO" id="GO:0005685">
    <property type="term" value="C:U1 snRNP"/>
    <property type="evidence" value="ECO:0007669"/>
    <property type="project" value="TreeGrafter"/>
</dbReference>
<feature type="region of interest" description="Disordered" evidence="6">
    <location>
        <begin position="1"/>
        <end position="21"/>
    </location>
</feature>
<dbReference type="SMART" id="SM00441">
    <property type="entry name" value="FF"/>
    <property type="match status" value="5"/>
</dbReference>
<evidence type="ECO:0000259" key="8">
    <source>
        <dbReference type="PROSITE" id="PS51676"/>
    </source>
</evidence>
<sequence>MNGASSPYSQPPTWQEHRTPDGRAYYYNATTKVTQWTKPEEMMTPAERALANQPWKEYTAEGGRKYWYNTETKTSSWEMPDVYKKALGATSGPSTPAYGSCAPQSSSSTNSSRPAPYDRGAPSDRYSNDRYDSYRDHRDTFHESRQLTFGNDTAAKAFVPASNEPEFATQEEAEAAFNKLLKRSGVQADWNWEQALRTIAKDPQYRAIKDPKDRKAAFEKYCHDMIVQDKERAKERLTKLRTDFETMLKRHPEIKHYTRWKTARPMIEGETIFRSTDNEAERRQLFEEYIIELKKAHMENQAAMRKTAMDGLIDLLPKLNLEPYTRWSDAQSLISSTAPFQNDEKYKTLSKFDILIAFQNHMKALERAFNDSKQEQKNRKFRKERKARDGFISLLTELRKDGKINASTKWRQIHPLIENDDRYKAILGQGGSGPQELFWDLVEEEEKAMRGARNDVYDVIEDERFDITPQTTFEEFYAVMKKSRRTANIDRDILLVLFERAKEKRSLKRSDDERQSERQQRRAADDLRAYLKRMDPPITLDDTYEKVKVRLADTPAFQAVTSEDARIATFDRYMRRLREKEEEADRDRRRRRGRDSSERDLYRERPRSRGERSHRSSGRATRRSRSPEPDAYEADRRKAIAERERNHRKSTMAESLLSVDRERRLSPPPRRERERERDRERDRERERERDYDRHRSRRDDDSHYDRERRDREEERERLYRRRMGSYDELPYGDERPSGSRRRRDEDEDDRRDSRDSKRVRREKTPRERTPQRDISRHKNRTPPPATAPPAVAPKDKETTIKDATKEKEKEREREKEKEKEKDDPAGVHSGSEEGEIEED</sequence>
<dbReference type="FunFam" id="1.10.10.440:FF:000013">
    <property type="entry name" value="pre-mRNA-processing protein 40A isoform X1"/>
    <property type="match status" value="1"/>
</dbReference>
<dbReference type="eggNOG" id="KOG0152">
    <property type="taxonomic scope" value="Eukaryota"/>
</dbReference>
<dbReference type="AlphaFoldDB" id="A0A066XV65"/>
<organism evidence="9 10">
    <name type="scientific">Colletotrichum sublineola</name>
    <name type="common">Sorghum anthracnose fungus</name>
    <dbReference type="NCBI Taxonomy" id="1173701"/>
    <lineage>
        <taxon>Eukaryota</taxon>
        <taxon>Fungi</taxon>
        <taxon>Dikarya</taxon>
        <taxon>Ascomycota</taxon>
        <taxon>Pezizomycotina</taxon>
        <taxon>Sordariomycetes</taxon>
        <taxon>Hypocreomycetidae</taxon>
        <taxon>Glomerellales</taxon>
        <taxon>Glomerellaceae</taxon>
        <taxon>Colletotrichum</taxon>
        <taxon>Colletotrichum graminicola species complex</taxon>
    </lineage>
</organism>
<evidence type="ECO:0000256" key="1">
    <source>
        <dbReference type="ARBA" id="ARBA00004123"/>
    </source>
</evidence>
<evidence type="ECO:0000256" key="6">
    <source>
        <dbReference type="SAM" id="MobiDB-lite"/>
    </source>
</evidence>
<dbReference type="STRING" id="1173701.A0A066XV65"/>
<keyword evidence="5" id="KW-0539">Nucleus</keyword>
<feature type="domain" description="WW" evidence="7">
    <location>
        <begin position="8"/>
        <end position="41"/>
    </location>
</feature>
<comment type="subcellular location">
    <subcellularLocation>
        <location evidence="1">Nucleus</location>
    </subcellularLocation>
</comment>
<feature type="compositionally biased region" description="Basic and acidic residues" evidence="6">
    <location>
        <begin position="793"/>
        <end position="825"/>
    </location>
</feature>
<feature type="region of interest" description="Disordered" evidence="6">
    <location>
        <begin position="581"/>
        <end position="839"/>
    </location>
</feature>
<evidence type="ECO:0000256" key="5">
    <source>
        <dbReference type="ARBA" id="ARBA00023242"/>
    </source>
</evidence>
<dbReference type="CDD" id="cd00201">
    <property type="entry name" value="WW"/>
    <property type="match status" value="2"/>
</dbReference>
<dbReference type="InterPro" id="IPR036020">
    <property type="entry name" value="WW_dom_sf"/>
</dbReference>
<dbReference type="SUPFAM" id="SSF81698">
    <property type="entry name" value="FF domain"/>
    <property type="match status" value="5"/>
</dbReference>
<evidence type="ECO:0000313" key="9">
    <source>
        <dbReference type="EMBL" id="KDN69855.1"/>
    </source>
</evidence>
<evidence type="ECO:0000259" key="7">
    <source>
        <dbReference type="PROSITE" id="PS50020"/>
    </source>
</evidence>
<feature type="compositionally biased region" description="Basic residues" evidence="6">
    <location>
        <begin position="615"/>
        <end position="624"/>
    </location>
</feature>
<dbReference type="Pfam" id="PF00397">
    <property type="entry name" value="WW"/>
    <property type="match status" value="2"/>
</dbReference>
<reference evidence="10" key="1">
    <citation type="journal article" date="2014" name="Genome Announc.">
        <title>Draft genome sequence of Colletotrichum sublineola, a destructive pathogen of cultivated sorghum.</title>
        <authorList>
            <person name="Baroncelli R."/>
            <person name="Sanz-Martin J.M."/>
            <person name="Rech G.E."/>
            <person name="Sukno S.A."/>
            <person name="Thon M.R."/>
        </authorList>
    </citation>
    <scope>NUCLEOTIDE SEQUENCE [LARGE SCALE GENOMIC DNA]</scope>
    <source>
        <strain evidence="10">TX430BB</strain>
    </source>
</reference>
<dbReference type="Proteomes" id="UP000027238">
    <property type="component" value="Unassembled WGS sequence"/>
</dbReference>
<comment type="caution">
    <text evidence="9">The sequence shown here is derived from an EMBL/GenBank/DDBJ whole genome shotgun (WGS) entry which is preliminary data.</text>
</comment>
<accession>A0A066XV65</accession>
<dbReference type="PROSITE" id="PS51676">
    <property type="entry name" value="FF"/>
    <property type="match status" value="3"/>
</dbReference>
<dbReference type="Pfam" id="PF01846">
    <property type="entry name" value="FF"/>
    <property type="match status" value="3"/>
</dbReference>
<dbReference type="PROSITE" id="PS50020">
    <property type="entry name" value="WW_DOMAIN_2"/>
    <property type="match status" value="2"/>
</dbReference>
<dbReference type="GO" id="GO:0071004">
    <property type="term" value="C:U2-type prespliceosome"/>
    <property type="evidence" value="ECO:0007669"/>
    <property type="project" value="TreeGrafter"/>
</dbReference>
<feature type="compositionally biased region" description="Basic and acidic residues" evidence="6">
    <location>
        <begin position="750"/>
        <end position="776"/>
    </location>
</feature>
<keyword evidence="10" id="KW-1185">Reference proteome</keyword>
<gene>
    <name evidence="9" type="ORF">CSUB01_01383</name>
</gene>
<keyword evidence="4" id="KW-0508">mRNA splicing</keyword>
<dbReference type="OrthoDB" id="187617at2759"/>
<dbReference type="HOGENOM" id="CLU_005825_1_0_1"/>